<gene>
    <name evidence="1" type="ORF">G3W61_34485</name>
</gene>
<proteinExistence type="predicted"/>
<protein>
    <recommendedName>
        <fullName evidence="3">Error-prone DNA polymerase</fullName>
    </recommendedName>
</protein>
<dbReference type="GO" id="GO:0006260">
    <property type="term" value="P:DNA replication"/>
    <property type="evidence" value="ECO:0007669"/>
    <property type="project" value="InterPro"/>
</dbReference>
<name>A0A7X5N4K1_XANPE</name>
<organism evidence="1 2">
    <name type="scientific">Xanthomonas perforans</name>
    <dbReference type="NCBI Taxonomy" id="442694"/>
    <lineage>
        <taxon>Bacteria</taxon>
        <taxon>Pseudomonadati</taxon>
        <taxon>Pseudomonadota</taxon>
        <taxon>Gammaproteobacteria</taxon>
        <taxon>Lysobacterales</taxon>
        <taxon>Lysobacteraceae</taxon>
        <taxon>Xanthomonas</taxon>
    </lineage>
</organism>
<dbReference type="GO" id="GO:0008408">
    <property type="term" value="F:3'-5' exonuclease activity"/>
    <property type="evidence" value="ECO:0007669"/>
    <property type="project" value="InterPro"/>
</dbReference>
<dbReference type="PANTHER" id="PTHR32294:SF4">
    <property type="entry name" value="ERROR-PRONE DNA POLYMERASE"/>
    <property type="match status" value="1"/>
</dbReference>
<dbReference type="PANTHER" id="PTHR32294">
    <property type="entry name" value="DNA POLYMERASE III SUBUNIT ALPHA"/>
    <property type="match status" value="1"/>
</dbReference>
<evidence type="ECO:0000313" key="1">
    <source>
        <dbReference type="EMBL" id="NEL81372.1"/>
    </source>
</evidence>
<evidence type="ECO:0000313" key="2">
    <source>
        <dbReference type="Proteomes" id="UP000471082"/>
    </source>
</evidence>
<evidence type="ECO:0008006" key="3">
    <source>
        <dbReference type="Google" id="ProtNLM"/>
    </source>
</evidence>
<reference evidence="1 2" key="1">
    <citation type="submission" date="2019-11" db="EMBL/GenBank/DDBJ databases">
        <title>Genome-resolved metagenomics to study the prevalence of co-infection and intraspecific heterogeneity among plant pathogen metapopulations.</title>
        <authorList>
            <person name="Newberry E."/>
            <person name="Bhandari R."/>
            <person name="Kemble J."/>
            <person name="Sikora E."/>
            <person name="Potnis N."/>
        </authorList>
    </citation>
    <scope>NUCLEOTIDE SEQUENCE [LARGE SCALE GENOMIC DNA]</scope>
    <source>
        <strain evidence="1">Xp_Tom_Tuscaloosa_18b</strain>
    </source>
</reference>
<accession>A0A7X5N4K1</accession>
<feature type="non-terminal residue" evidence="1">
    <location>
        <position position="1"/>
    </location>
</feature>
<sequence length="82" mass="9100">FEQIKGFGSYGFPQSHAASFAKLVYASCWLKRHEPAAFACGLLNAQPMGFYSASQIVQDARRGSPERARVEVLPVDVLHSDW</sequence>
<feature type="non-terminal residue" evidence="1">
    <location>
        <position position="82"/>
    </location>
</feature>
<dbReference type="AlphaFoldDB" id="A0A7X5N4K1"/>
<comment type="caution">
    <text evidence="1">The sequence shown here is derived from an EMBL/GenBank/DDBJ whole genome shotgun (WGS) entry which is preliminary data.</text>
</comment>
<dbReference type="Proteomes" id="UP000471082">
    <property type="component" value="Unassembled WGS sequence"/>
</dbReference>
<dbReference type="InterPro" id="IPR004805">
    <property type="entry name" value="DnaE2/DnaE/PolC"/>
</dbReference>
<dbReference type="EMBL" id="JAAGYU010002517">
    <property type="protein sequence ID" value="NEL81372.1"/>
    <property type="molecule type" value="Genomic_DNA"/>
</dbReference>